<dbReference type="InterPro" id="IPR035892">
    <property type="entry name" value="C2_domain_sf"/>
</dbReference>
<keyword evidence="8" id="KW-0597">Phosphoprotein</keyword>
<reference evidence="20" key="2">
    <citation type="submission" date="2023-05" db="EMBL/GenBank/DDBJ databases">
        <authorList>
            <person name="Fouks B."/>
        </authorList>
    </citation>
    <scope>NUCLEOTIDE SEQUENCE</scope>
    <source>
        <strain evidence="20">Stay&amp;Tobe</strain>
        <tissue evidence="20">Testes</tissue>
    </source>
</reference>
<evidence type="ECO:0000256" key="11">
    <source>
        <dbReference type="ARBA" id="ARBA00022837"/>
    </source>
</evidence>
<dbReference type="PANTHER" id="PTHR10857">
    <property type="entry name" value="COPINE"/>
    <property type="match status" value="1"/>
</dbReference>
<dbReference type="SMART" id="SM00239">
    <property type="entry name" value="C2"/>
    <property type="match status" value="2"/>
</dbReference>
<evidence type="ECO:0000256" key="15">
    <source>
        <dbReference type="ARBA" id="ARBA00058857"/>
    </source>
</evidence>
<evidence type="ECO:0000259" key="19">
    <source>
        <dbReference type="PROSITE" id="PS50004"/>
    </source>
</evidence>
<evidence type="ECO:0000256" key="10">
    <source>
        <dbReference type="ARBA" id="ARBA00022737"/>
    </source>
</evidence>
<dbReference type="PANTHER" id="PTHR10857:SF106">
    <property type="entry name" value="C2 DOMAIN-CONTAINING PROTEIN"/>
    <property type="match status" value="1"/>
</dbReference>
<dbReference type="GO" id="GO:0046872">
    <property type="term" value="F:metal ion binding"/>
    <property type="evidence" value="ECO:0007669"/>
    <property type="project" value="UniProtKB-KW"/>
</dbReference>
<evidence type="ECO:0000313" key="21">
    <source>
        <dbReference type="Proteomes" id="UP001233999"/>
    </source>
</evidence>
<dbReference type="Gene3D" id="2.60.40.150">
    <property type="entry name" value="C2 domain"/>
    <property type="match status" value="2"/>
</dbReference>
<evidence type="ECO:0000313" key="20">
    <source>
        <dbReference type="EMBL" id="KAJ9600417.1"/>
    </source>
</evidence>
<dbReference type="InterPro" id="IPR000008">
    <property type="entry name" value="C2_dom"/>
</dbReference>
<dbReference type="CDD" id="cd04048">
    <property type="entry name" value="C2A_Copine"/>
    <property type="match status" value="1"/>
</dbReference>
<evidence type="ECO:0000256" key="6">
    <source>
        <dbReference type="ARBA" id="ARBA00022475"/>
    </source>
</evidence>
<evidence type="ECO:0000256" key="16">
    <source>
        <dbReference type="ARBA" id="ARBA00065466"/>
    </source>
</evidence>
<dbReference type="GO" id="GO:0005886">
    <property type="term" value="C:plasma membrane"/>
    <property type="evidence" value="ECO:0007669"/>
    <property type="project" value="UniProtKB-SubCell"/>
</dbReference>
<comment type="function">
    <text evidence="15">Calcium-dependent phospholipid-binding protein that plays a role in ERBB2-mediated tumor cell migration in response to growth factor heregulin stimulation.</text>
</comment>
<dbReference type="Pfam" id="PF00168">
    <property type="entry name" value="C2"/>
    <property type="match status" value="2"/>
</dbReference>
<evidence type="ECO:0000256" key="4">
    <source>
        <dbReference type="ARBA" id="ARBA00004496"/>
    </source>
</evidence>
<comment type="subcellular location">
    <subcellularLocation>
        <location evidence="3">Cell junction</location>
        <location evidence="3">Focal adhesion</location>
    </subcellularLocation>
    <subcellularLocation>
        <location evidence="2">Cell membrane</location>
    </subcellularLocation>
    <subcellularLocation>
        <location evidence="4">Cytoplasm</location>
    </subcellularLocation>
    <subcellularLocation>
        <location evidence="1">Nucleus</location>
    </subcellularLocation>
</comment>
<dbReference type="Proteomes" id="UP001233999">
    <property type="component" value="Unassembled WGS sequence"/>
</dbReference>
<proteinExistence type="inferred from homology"/>
<evidence type="ECO:0000256" key="9">
    <source>
        <dbReference type="ARBA" id="ARBA00022723"/>
    </source>
</evidence>
<dbReference type="InterPro" id="IPR045052">
    <property type="entry name" value="Copine"/>
</dbReference>
<sequence>MAVHIKRNAGTFTNNVIHSIPCNVHMDGDAAVSKFFKPYIKQEGDVLTASFRGYPLKGQVLSLPEGYRGIVLQETVKPLSEEAERNLHVTHTFKSFTYWNWDRTPSKNDTLISAFDWIEIAEAKIFRPVRLDGTAAEPTSEVELSLSCRGLQGQDVLSKSDPMCVTYVQPFGDKNWMEIHRTEVITNSHDPDFQKKVQLKYRFEEQQPLKFEIYDSDSTSYNLANHDFLGAATCTLGQIISNGKVQLPITGGGYMGGQSGQVIVVAEEVGTCRDEVIMQFTGTKLDKKDFFGKSDPFLEFHKSTEANDYVLVHRTEYIKNTLNPSWNKMTIPIRTLCNGDYDRNIKVICYDHESDGDHKLIGEFFVTLRHLTEGPGSSNVFQCIHPEKKKKKSSYTHSGLISLNSIEVRQIHSFMDYLKGGTQLHCSIAIDFTGSNGNPLTPQSLHFISNIPNAYEQAIHSVGTIIQDYDTDKLFPVLGFGARIPPNGVVSHEFFVNMNASNPYCAGVQGVLEAYRNCIRQVQLYGPTNFAPVIHHVARFANTYTDGSSYFILLILTDGVITDMPQTIE</sequence>
<gene>
    <name evidence="20" type="ORF">L9F63_009273</name>
</gene>
<comment type="subunit">
    <text evidence="16">Monomer. Interacts with ERBB2 (preferentially with the tyrosine phosphorylated form); this interaction occurs at the cell membrane and is increased in a growth factor heregulin-dependent manner. Interacts with SHC1; this interaction may mediate the binding of CPNE3 with ERBB2. Interacts with RACK1.</text>
</comment>
<evidence type="ECO:0000256" key="12">
    <source>
        <dbReference type="ARBA" id="ARBA00022949"/>
    </source>
</evidence>
<keyword evidence="6" id="KW-1003">Cell membrane</keyword>
<dbReference type="GO" id="GO:0005544">
    <property type="term" value="F:calcium-dependent phospholipid binding"/>
    <property type="evidence" value="ECO:0007669"/>
    <property type="project" value="InterPro"/>
</dbReference>
<evidence type="ECO:0000256" key="17">
    <source>
        <dbReference type="ARBA" id="ARBA00074834"/>
    </source>
</evidence>
<keyword evidence="9" id="KW-0479">Metal-binding</keyword>
<comment type="similarity">
    <text evidence="5">Belongs to the copine family.</text>
</comment>
<dbReference type="AlphaFoldDB" id="A0AAD8EST4"/>
<dbReference type="Gene3D" id="2.40.128.680">
    <property type="match status" value="1"/>
</dbReference>
<evidence type="ECO:0000256" key="14">
    <source>
        <dbReference type="ARBA" id="ARBA00023242"/>
    </source>
</evidence>
<dbReference type="GO" id="GO:0071277">
    <property type="term" value="P:cellular response to calcium ion"/>
    <property type="evidence" value="ECO:0007669"/>
    <property type="project" value="UniProtKB-ARBA"/>
</dbReference>
<dbReference type="Pfam" id="PF07002">
    <property type="entry name" value="Copine"/>
    <property type="match status" value="1"/>
</dbReference>
<dbReference type="GO" id="GO:0005925">
    <property type="term" value="C:focal adhesion"/>
    <property type="evidence" value="ECO:0007669"/>
    <property type="project" value="UniProtKB-SubCell"/>
</dbReference>
<evidence type="ECO:0000256" key="13">
    <source>
        <dbReference type="ARBA" id="ARBA00023136"/>
    </source>
</evidence>
<keyword evidence="21" id="KW-1185">Reference proteome</keyword>
<organism evidence="20 21">
    <name type="scientific">Diploptera punctata</name>
    <name type="common">Pacific beetle cockroach</name>
    <dbReference type="NCBI Taxonomy" id="6984"/>
    <lineage>
        <taxon>Eukaryota</taxon>
        <taxon>Metazoa</taxon>
        <taxon>Ecdysozoa</taxon>
        <taxon>Arthropoda</taxon>
        <taxon>Hexapoda</taxon>
        <taxon>Insecta</taxon>
        <taxon>Pterygota</taxon>
        <taxon>Neoptera</taxon>
        <taxon>Polyneoptera</taxon>
        <taxon>Dictyoptera</taxon>
        <taxon>Blattodea</taxon>
        <taxon>Blaberoidea</taxon>
        <taxon>Blaberidae</taxon>
        <taxon>Diplopterinae</taxon>
        <taxon>Diploptera</taxon>
    </lineage>
</organism>
<keyword evidence="12" id="KW-0965">Cell junction</keyword>
<dbReference type="GO" id="GO:0005634">
    <property type="term" value="C:nucleus"/>
    <property type="evidence" value="ECO:0007669"/>
    <property type="project" value="UniProtKB-SubCell"/>
</dbReference>
<comment type="caution">
    <text evidence="20">The sequence shown here is derived from an EMBL/GenBank/DDBJ whole genome shotgun (WGS) entry which is preliminary data.</text>
</comment>
<dbReference type="InterPro" id="IPR010734">
    <property type="entry name" value="Copine_C"/>
</dbReference>
<keyword evidence="7" id="KW-0963">Cytoplasm</keyword>
<feature type="non-terminal residue" evidence="20">
    <location>
        <position position="569"/>
    </location>
</feature>
<dbReference type="Pfam" id="PF08615">
    <property type="entry name" value="RNase_H2_suC"/>
    <property type="match status" value="1"/>
</dbReference>
<dbReference type="FunFam" id="2.60.40.150:FF:000099">
    <property type="entry name" value="Copine 3"/>
    <property type="match status" value="1"/>
</dbReference>
<evidence type="ECO:0000256" key="18">
    <source>
        <dbReference type="ARBA" id="ARBA00076171"/>
    </source>
</evidence>
<name>A0AAD8EST4_DIPPU</name>
<evidence type="ECO:0000256" key="3">
    <source>
        <dbReference type="ARBA" id="ARBA00004246"/>
    </source>
</evidence>
<keyword evidence="10" id="KW-0677">Repeat</keyword>
<dbReference type="InterPro" id="IPR013924">
    <property type="entry name" value="RNase_H2_suC"/>
</dbReference>
<keyword evidence="11" id="KW-0106">Calcium</keyword>
<reference evidence="20" key="1">
    <citation type="journal article" date="2023" name="IScience">
        <title>Live-bearing cockroach genome reveals convergent evolutionary mechanisms linked to viviparity in insects and beyond.</title>
        <authorList>
            <person name="Fouks B."/>
            <person name="Harrison M.C."/>
            <person name="Mikhailova A.A."/>
            <person name="Marchal E."/>
            <person name="English S."/>
            <person name="Carruthers M."/>
            <person name="Jennings E.C."/>
            <person name="Chiamaka E.L."/>
            <person name="Frigard R.A."/>
            <person name="Pippel M."/>
            <person name="Attardo G.M."/>
            <person name="Benoit J.B."/>
            <person name="Bornberg-Bauer E."/>
            <person name="Tobe S.S."/>
        </authorList>
    </citation>
    <scope>NUCLEOTIDE SEQUENCE</scope>
    <source>
        <strain evidence="20">Stay&amp;Tobe</strain>
    </source>
</reference>
<dbReference type="CDD" id="cd04047">
    <property type="entry name" value="C2B_Copine"/>
    <property type="match status" value="1"/>
</dbReference>
<evidence type="ECO:0000256" key="5">
    <source>
        <dbReference type="ARBA" id="ARBA00009048"/>
    </source>
</evidence>
<keyword evidence="13" id="KW-0472">Membrane</keyword>
<accession>A0AAD8EST4</accession>
<dbReference type="FunFam" id="2.60.40.150:FF:000042">
    <property type="entry name" value="Copine 3"/>
    <property type="match status" value="1"/>
</dbReference>
<feature type="domain" description="C2" evidence="19">
    <location>
        <begin position="258"/>
        <end position="381"/>
    </location>
</feature>
<keyword evidence="14" id="KW-0539">Nucleus</keyword>
<evidence type="ECO:0000256" key="8">
    <source>
        <dbReference type="ARBA" id="ARBA00022553"/>
    </source>
</evidence>
<protein>
    <recommendedName>
        <fullName evidence="17">Copine-3</fullName>
    </recommendedName>
    <alternativeName>
        <fullName evidence="18">Copine III</fullName>
    </alternativeName>
</protein>
<dbReference type="InterPro" id="IPR036465">
    <property type="entry name" value="vWFA_dom_sf"/>
</dbReference>
<evidence type="ECO:0000256" key="2">
    <source>
        <dbReference type="ARBA" id="ARBA00004236"/>
    </source>
</evidence>
<dbReference type="CDD" id="cd09271">
    <property type="entry name" value="RNase_H2-C"/>
    <property type="match status" value="1"/>
</dbReference>
<dbReference type="InterPro" id="IPR037768">
    <property type="entry name" value="C2B_Copine"/>
</dbReference>
<evidence type="ECO:0000256" key="1">
    <source>
        <dbReference type="ARBA" id="ARBA00004123"/>
    </source>
</evidence>
<dbReference type="GO" id="GO:0032299">
    <property type="term" value="C:ribonuclease H2 complex"/>
    <property type="evidence" value="ECO:0007669"/>
    <property type="project" value="InterPro"/>
</dbReference>
<dbReference type="PROSITE" id="PS50004">
    <property type="entry name" value="C2"/>
    <property type="match status" value="2"/>
</dbReference>
<dbReference type="GO" id="GO:0006401">
    <property type="term" value="P:RNA catabolic process"/>
    <property type="evidence" value="ECO:0007669"/>
    <property type="project" value="InterPro"/>
</dbReference>
<dbReference type="GO" id="GO:0005737">
    <property type="term" value="C:cytoplasm"/>
    <property type="evidence" value="ECO:0007669"/>
    <property type="project" value="UniProtKB-SubCell"/>
</dbReference>
<dbReference type="EMBL" id="JASPKZ010000422">
    <property type="protein sequence ID" value="KAJ9600417.1"/>
    <property type="molecule type" value="Genomic_DNA"/>
</dbReference>
<feature type="domain" description="C2" evidence="19">
    <location>
        <begin position="121"/>
        <end position="249"/>
    </location>
</feature>
<dbReference type="SUPFAM" id="SSF53300">
    <property type="entry name" value="vWA-like"/>
    <property type="match status" value="1"/>
</dbReference>
<evidence type="ECO:0000256" key="7">
    <source>
        <dbReference type="ARBA" id="ARBA00022490"/>
    </source>
</evidence>
<dbReference type="SUPFAM" id="SSF49562">
    <property type="entry name" value="C2 domain (Calcium/lipid-binding domain, CaLB)"/>
    <property type="match status" value="2"/>
</dbReference>